<evidence type="ECO:0000256" key="1">
    <source>
        <dbReference type="SAM" id="MobiDB-lite"/>
    </source>
</evidence>
<comment type="caution">
    <text evidence="4">The sequence shown here is derived from an EMBL/GenBank/DDBJ whole genome shotgun (WGS) entry which is preliminary data.</text>
</comment>
<accession>A0AAE0DGU4</accession>
<keyword evidence="5" id="KW-1185">Reference proteome</keyword>
<feature type="domain" description="Get5 C-terminal" evidence="3">
    <location>
        <begin position="187"/>
        <end position="236"/>
    </location>
</feature>
<dbReference type="InterPro" id="IPR049256">
    <property type="entry name" value="Get5_C"/>
</dbReference>
<name>A0AAE0DGU4_9LECA</name>
<evidence type="ECO:0000259" key="2">
    <source>
        <dbReference type="Pfam" id="PF12754"/>
    </source>
</evidence>
<dbReference type="Gene3D" id="1.10.286.70">
    <property type="entry name" value="Get5 dimerization domain"/>
    <property type="match status" value="1"/>
</dbReference>
<reference evidence="4" key="1">
    <citation type="submission" date="2022-11" db="EMBL/GenBank/DDBJ databases">
        <title>Chromosomal genome sequence assembly and mating type (MAT) locus characterization of the leprose asexual lichenized fungus Lepraria neglecta (Nyl.) Erichsen.</title>
        <authorList>
            <person name="Allen J.L."/>
            <person name="Pfeffer B."/>
        </authorList>
    </citation>
    <scope>NUCLEOTIDE SEQUENCE</scope>
    <source>
        <strain evidence="4">Allen 5258</strain>
    </source>
</reference>
<dbReference type="InterPro" id="IPR024737">
    <property type="entry name" value="Get5_N"/>
</dbReference>
<dbReference type="Pfam" id="PF12754">
    <property type="entry name" value="Get5_N"/>
    <property type="match status" value="1"/>
</dbReference>
<evidence type="ECO:0000313" key="5">
    <source>
        <dbReference type="Proteomes" id="UP001276659"/>
    </source>
</evidence>
<proteinExistence type="predicted"/>
<organism evidence="4 5">
    <name type="scientific">Lepraria neglecta</name>
    <dbReference type="NCBI Taxonomy" id="209136"/>
    <lineage>
        <taxon>Eukaryota</taxon>
        <taxon>Fungi</taxon>
        <taxon>Dikarya</taxon>
        <taxon>Ascomycota</taxon>
        <taxon>Pezizomycotina</taxon>
        <taxon>Lecanoromycetes</taxon>
        <taxon>OSLEUM clade</taxon>
        <taxon>Lecanoromycetidae</taxon>
        <taxon>Lecanorales</taxon>
        <taxon>Lecanorineae</taxon>
        <taxon>Stereocaulaceae</taxon>
        <taxon>Lepraria</taxon>
    </lineage>
</organism>
<sequence>MSSETLWSKYNRAYPSLTINGRMTELSFAKSFLSSLDSRPLKLQPDYSSNPRNLEITAPYTLPRMPIAFKKQKTSVQVDEEANRPSTINVVLKSSRNPVMSLSLPDTDLGTSVLGLKERVGKELGIEGTEKIRVLYKRKPVGDVKTVKEVVGDEEVGREVEFGAMVIGYKEETKGEDTPMKDAEAEAPVAQGSSGEEVLGKEEFWNDLKGFLVQRIRDEEKAIEVFDTFRGSWKKSGG</sequence>
<protein>
    <recommendedName>
        <fullName evidence="6">Ubiquitin-like domain-containing protein</fullName>
    </recommendedName>
</protein>
<dbReference type="Pfam" id="PF17183">
    <property type="entry name" value="Get5_C"/>
    <property type="match status" value="1"/>
</dbReference>
<feature type="region of interest" description="Disordered" evidence="1">
    <location>
        <begin position="171"/>
        <end position="195"/>
    </location>
</feature>
<evidence type="ECO:0000313" key="4">
    <source>
        <dbReference type="EMBL" id="KAK3169992.1"/>
    </source>
</evidence>
<dbReference type="Proteomes" id="UP001276659">
    <property type="component" value="Unassembled WGS sequence"/>
</dbReference>
<gene>
    <name evidence="4" type="ORF">OEA41_009377</name>
</gene>
<dbReference type="AlphaFoldDB" id="A0AAE0DGU4"/>
<feature type="compositionally biased region" description="Basic and acidic residues" evidence="1">
    <location>
        <begin position="171"/>
        <end position="184"/>
    </location>
</feature>
<feature type="domain" description="Get5 N-terminal" evidence="2">
    <location>
        <begin position="28"/>
        <end position="168"/>
    </location>
</feature>
<dbReference type="EMBL" id="JASNWA010000009">
    <property type="protein sequence ID" value="KAK3169992.1"/>
    <property type="molecule type" value="Genomic_DNA"/>
</dbReference>
<evidence type="ECO:0008006" key="6">
    <source>
        <dbReference type="Google" id="ProtNLM"/>
    </source>
</evidence>
<evidence type="ECO:0000259" key="3">
    <source>
        <dbReference type="Pfam" id="PF17183"/>
    </source>
</evidence>